<dbReference type="EMBL" id="SHNP01000004">
    <property type="protein sequence ID" value="MCX2974266.1"/>
    <property type="molecule type" value="Genomic_DNA"/>
</dbReference>
<keyword evidence="1" id="KW-1133">Transmembrane helix</keyword>
<gene>
    <name evidence="3" type="ORF">EYC87_11800</name>
</gene>
<name>A0ABT3SXE2_9GAMM</name>
<keyword evidence="4" id="KW-1185">Reference proteome</keyword>
<feature type="transmembrane region" description="Helical" evidence="1">
    <location>
        <begin position="37"/>
        <end position="61"/>
    </location>
</feature>
<evidence type="ECO:0000313" key="3">
    <source>
        <dbReference type="EMBL" id="MCX2974266.1"/>
    </source>
</evidence>
<evidence type="ECO:0000256" key="1">
    <source>
        <dbReference type="SAM" id="Phobius"/>
    </source>
</evidence>
<feature type="domain" description="Inner membrane protein YgaP-like transmembrane" evidence="2">
    <location>
        <begin position="4"/>
        <end position="67"/>
    </location>
</feature>
<protein>
    <submittedName>
        <fullName evidence="3">DUF2892 domain-containing protein</fullName>
    </submittedName>
</protein>
<accession>A0ABT3SXE2</accession>
<proteinExistence type="predicted"/>
<comment type="caution">
    <text evidence="3">The sequence shown here is derived from an EMBL/GenBank/DDBJ whole genome shotgun (WGS) entry which is preliminary data.</text>
</comment>
<evidence type="ECO:0000259" key="2">
    <source>
        <dbReference type="Pfam" id="PF11127"/>
    </source>
</evidence>
<dbReference type="RefSeq" id="WP_423243978.1">
    <property type="nucleotide sequence ID" value="NZ_SHNP01000004.1"/>
</dbReference>
<dbReference type="InterPro" id="IPR021309">
    <property type="entry name" value="YgaP-like_TM"/>
</dbReference>
<evidence type="ECO:0000313" key="4">
    <source>
        <dbReference type="Proteomes" id="UP001143307"/>
    </source>
</evidence>
<organism evidence="3 4">
    <name type="scientific">Candidatus Seongchinamella marina</name>
    <dbReference type="NCBI Taxonomy" id="2518990"/>
    <lineage>
        <taxon>Bacteria</taxon>
        <taxon>Pseudomonadati</taxon>
        <taxon>Pseudomonadota</taxon>
        <taxon>Gammaproteobacteria</taxon>
        <taxon>Cellvibrionales</taxon>
        <taxon>Halieaceae</taxon>
        <taxon>Seongchinamella</taxon>
    </lineage>
</organism>
<keyword evidence="1" id="KW-0812">Transmembrane</keyword>
<keyword evidence="1" id="KW-0472">Membrane</keyword>
<dbReference type="Pfam" id="PF11127">
    <property type="entry name" value="YgaP-like_TM"/>
    <property type="match status" value="1"/>
</dbReference>
<reference evidence="3" key="1">
    <citation type="submission" date="2019-02" db="EMBL/GenBank/DDBJ databases">
        <authorList>
            <person name="Li S.-H."/>
        </authorList>
    </citation>
    <scope>NUCLEOTIDE SEQUENCE</scope>
    <source>
        <strain evidence="3">IMCC8485</strain>
    </source>
</reference>
<sequence length="81" mass="9137">MSIEQNLGNVERVTRLVLGTFLIWLGLTSPHLNGIEWFVAIISTALILNGIFSRCYLWYVLDINTKTKRHGKCSPETSTQG</sequence>
<dbReference type="Proteomes" id="UP001143307">
    <property type="component" value="Unassembled WGS sequence"/>
</dbReference>
<feature type="transmembrane region" description="Helical" evidence="1">
    <location>
        <begin position="12"/>
        <end position="31"/>
    </location>
</feature>